<gene>
    <name evidence="2" type="ORF">GTA08_BOTSDO02185</name>
</gene>
<dbReference type="OrthoDB" id="2592744at2759"/>
<comment type="caution">
    <text evidence="2">The sequence shown here is derived from an EMBL/GenBank/DDBJ whole genome shotgun (WGS) entry which is preliminary data.</text>
</comment>
<reference evidence="2" key="1">
    <citation type="submission" date="2020-04" db="EMBL/GenBank/DDBJ databases">
        <title>Genome Assembly and Annotation of Botryosphaeria dothidea sdau 11-99, a Latent Pathogen of Apple Fruit Ring Rot in China.</title>
        <authorList>
            <person name="Yu C."/>
            <person name="Diao Y."/>
            <person name="Lu Q."/>
            <person name="Zhao J."/>
            <person name="Cui S."/>
            <person name="Peng C."/>
            <person name="He B."/>
            <person name="Liu H."/>
        </authorList>
    </citation>
    <scope>NUCLEOTIDE SEQUENCE [LARGE SCALE GENOMIC DNA]</scope>
    <source>
        <strain evidence="2">Sdau11-99</strain>
    </source>
</reference>
<dbReference type="EMBL" id="WWBZ02000016">
    <property type="protein sequence ID" value="KAF4309471.1"/>
    <property type="molecule type" value="Genomic_DNA"/>
</dbReference>
<evidence type="ECO:0000313" key="2">
    <source>
        <dbReference type="EMBL" id="KAF4309471.1"/>
    </source>
</evidence>
<protein>
    <submittedName>
        <fullName evidence="2">Ngg1p interacting factor 3 nif3 protein</fullName>
    </submittedName>
</protein>
<sequence length="310" mass="34308">MKQETFQILSQNYSAPTHANITHFLSTFLPHCTNDVQFLYHTPRHRAYAPSRAPASHVVLSVTPTPGVYTALRDPNSTDPPLCVLHRPWKLNRRALPHGTLVLASHASLDTYLTVGWNTALGSRLGLHTRSATCIQGYKGDPDRRIGLIARLRTGVDGSLGRLVESVRREFAGAGELYLPAGGDVRLESRITAVAIMNAFHPEEVERVLDAAEERGWIKDRQSASDLLYLTGAARDYGLEGAAIANMPAICVGHRPCEEWGVRYLAEKLREQWPELTVEEVLEEEEEDLGTKKRKPVDEGVSVSNGIDDV</sequence>
<proteinExistence type="predicted"/>
<dbReference type="AlphaFoldDB" id="A0A8H4IXP7"/>
<evidence type="ECO:0000313" key="3">
    <source>
        <dbReference type="Proteomes" id="UP000572817"/>
    </source>
</evidence>
<keyword evidence="3" id="KW-1185">Reference proteome</keyword>
<dbReference type="InterPro" id="IPR036069">
    <property type="entry name" value="DUF34/NIF3_sf"/>
</dbReference>
<evidence type="ECO:0000256" key="1">
    <source>
        <dbReference type="SAM" id="MobiDB-lite"/>
    </source>
</evidence>
<feature type="region of interest" description="Disordered" evidence="1">
    <location>
        <begin position="282"/>
        <end position="310"/>
    </location>
</feature>
<dbReference type="Gene3D" id="3.40.1390.30">
    <property type="entry name" value="NIF3 (NGG1p interacting factor 3)-like"/>
    <property type="match status" value="2"/>
</dbReference>
<name>A0A8H4IXP7_9PEZI</name>
<organism evidence="2 3">
    <name type="scientific">Botryosphaeria dothidea</name>
    <dbReference type="NCBI Taxonomy" id="55169"/>
    <lineage>
        <taxon>Eukaryota</taxon>
        <taxon>Fungi</taxon>
        <taxon>Dikarya</taxon>
        <taxon>Ascomycota</taxon>
        <taxon>Pezizomycotina</taxon>
        <taxon>Dothideomycetes</taxon>
        <taxon>Dothideomycetes incertae sedis</taxon>
        <taxon>Botryosphaeriales</taxon>
        <taxon>Botryosphaeriaceae</taxon>
        <taxon>Botryosphaeria</taxon>
    </lineage>
</organism>
<accession>A0A8H4IXP7</accession>
<dbReference type="Proteomes" id="UP000572817">
    <property type="component" value="Unassembled WGS sequence"/>
</dbReference>
<dbReference type="SUPFAM" id="SSF102705">
    <property type="entry name" value="NIF3 (NGG1p interacting factor 3)-like"/>
    <property type="match status" value="1"/>
</dbReference>